<keyword evidence="2" id="KW-1185">Reference proteome</keyword>
<accession>A0ABR2L558</accession>
<evidence type="ECO:0000313" key="1">
    <source>
        <dbReference type="EMBL" id="KAK8898492.1"/>
    </source>
</evidence>
<evidence type="ECO:0008006" key="3">
    <source>
        <dbReference type="Google" id="ProtNLM"/>
    </source>
</evidence>
<protein>
    <recommendedName>
        <fullName evidence="3">Homeobox domain-containing protein</fullName>
    </recommendedName>
</protein>
<proteinExistence type="predicted"/>
<comment type="caution">
    <text evidence="1">The sequence shown here is derived from an EMBL/GenBank/DDBJ whole genome shotgun (WGS) entry which is preliminary data.</text>
</comment>
<sequence length="273" mass="32962">MDEDHYLQLCYFHFCQSMRRYFQKNQKSQILSDLNSIANLLPFISEQKVVNVIQDLYKYDVTKKFAKYFEDNYLNKYSFNDRSDTQSHERRPSRITLQKFEATLIEIEKEYYYRYENRKYTPPETLRIDEVLFDEKYNNFLSRLRKYNYSENIQEDNFFDISESEFFKKSDDIDTSDAELNKIANSLSETSHHLNNSINIIINDESMVLEKVNTRKLTNNGEQILINNSEIFNQAPPRSIERKQVLESTFNDLQHIEPNIDKNQIRTWFYNNK</sequence>
<name>A0ABR2L558_9EUKA</name>
<dbReference type="EMBL" id="JAPFFF010000001">
    <property type="protein sequence ID" value="KAK8898492.1"/>
    <property type="molecule type" value="Genomic_DNA"/>
</dbReference>
<organism evidence="1 2">
    <name type="scientific">Tritrichomonas musculus</name>
    <dbReference type="NCBI Taxonomy" id="1915356"/>
    <lineage>
        <taxon>Eukaryota</taxon>
        <taxon>Metamonada</taxon>
        <taxon>Parabasalia</taxon>
        <taxon>Tritrichomonadida</taxon>
        <taxon>Tritrichomonadidae</taxon>
        <taxon>Tritrichomonas</taxon>
    </lineage>
</organism>
<dbReference type="Proteomes" id="UP001470230">
    <property type="component" value="Unassembled WGS sequence"/>
</dbReference>
<feature type="non-terminal residue" evidence="1">
    <location>
        <position position="273"/>
    </location>
</feature>
<reference evidence="1 2" key="1">
    <citation type="submission" date="2024-04" db="EMBL/GenBank/DDBJ databases">
        <title>Tritrichomonas musculus Genome.</title>
        <authorList>
            <person name="Alves-Ferreira E."/>
            <person name="Grigg M."/>
            <person name="Lorenzi H."/>
            <person name="Galac M."/>
        </authorList>
    </citation>
    <scope>NUCLEOTIDE SEQUENCE [LARGE SCALE GENOMIC DNA]</scope>
    <source>
        <strain evidence="1 2">EAF2021</strain>
    </source>
</reference>
<gene>
    <name evidence="1" type="ORF">M9Y10_000781</name>
</gene>
<evidence type="ECO:0000313" key="2">
    <source>
        <dbReference type="Proteomes" id="UP001470230"/>
    </source>
</evidence>